<dbReference type="Gene3D" id="3.20.20.370">
    <property type="entry name" value="Glycoside hydrolase/deacetylase"/>
    <property type="match status" value="1"/>
</dbReference>
<keyword evidence="2" id="KW-1185">Reference proteome</keyword>
<protein>
    <recommendedName>
        <fullName evidence="3">Polysaccharide deacetylase</fullName>
    </recommendedName>
</protein>
<reference evidence="1 2" key="1">
    <citation type="submission" date="2022-11" db="EMBL/GenBank/DDBJ databases">
        <title>Desulfobotulus tamanensis H1 sp. nov. - anaerobic, alkaliphilic, sulphate reducing bacterium isolated from terrestrial mud volcano.</title>
        <authorList>
            <person name="Frolova A."/>
            <person name="Merkel A.Y."/>
            <person name="Slobodkin A.I."/>
        </authorList>
    </citation>
    <scope>NUCLEOTIDE SEQUENCE [LARGE SCALE GENOMIC DNA]</scope>
    <source>
        <strain evidence="1 2">H1</strain>
    </source>
</reference>
<proteinExistence type="predicted"/>
<evidence type="ECO:0000313" key="1">
    <source>
        <dbReference type="EMBL" id="MCW7755062.1"/>
    </source>
</evidence>
<name>A0ABT3NC75_9BACT</name>
<organism evidence="1 2">
    <name type="scientific">Desulfobotulus pelophilus</name>
    <dbReference type="NCBI Taxonomy" id="2823377"/>
    <lineage>
        <taxon>Bacteria</taxon>
        <taxon>Pseudomonadati</taxon>
        <taxon>Thermodesulfobacteriota</taxon>
        <taxon>Desulfobacteria</taxon>
        <taxon>Desulfobacterales</taxon>
        <taxon>Desulfobacteraceae</taxon>
        <taxon>Desulfobotulus</taxon>
    </lineage>
</organism>
<dbReference type="EMBL" id="JAPFPW010000021">
    <property type="protein sequence ID" value="MCW7755062.1"/>
    <property type="molecule type" value="Genomic_DNA"/>
</dbReference>
<comment type="caution">
    <text evidence="1">The sequence shown here is derived from an EMBL/GenBank/DDBJ whole genome shotgun (WGS) entry which is preliminary data.</text>
</comment>
<gene>
    <name evidence="1" type="ORF">OOT00_13820</name>
</gene>
<dbReference type="RefSeq" id="WP_265425977.1">
    <property type="nucleotide sequence ID" value="NZ_JAPFPW010000021.1"/>
</dbReference>
<dbReference type="Proteomes" id="UP001209681">
    <property type="component" value="Unassembled WGS sequence"/>
</dbReference>
<accession>A0ABT3NC75</accession>
<evidence type="ECO:0000313" key="2">
    <source>
        <dbReference type="Proteomes" id="UP001209681"/>
    </source>
</evidence>
<sequence>MLELIISLDYEILGNGGGDVRTMVIEPTRRILDICDRHEAKLTIMFEVAEYLAFKAASLKKKRAFGYDPAFLMEEQAKDAIRRGHDVQLHIHPQWMGAELHDGLWHLNMQHYRIADLPNGYGSEEDPLSILGALYIGRKTLDDMLKPIKPSYECRIFRAGGYYVQPASLVIQAMRHAGLWADSSVVKGLHITEPWELDYRTAESCCNYWWTGLDDVAVKGEKGKGVLEFPVYSFAAPYYKNFTFPKLFSTLKRRTIEKKDPHLKINKFQSTPPINSLRDRFFGEHTHVFDFCKLSASVMVDIVKKEHESEILVVNGHNKDFWNDKNFDRFLYEVKNMSLVRFATFYESVYPIYNG</sequence>
<evidence type="ECO:0008006" key="3">
    <source>
        <dbReference type="Google" id="ProtNLM"/>
    </source>
</evidence>